<evidence type="ECO:0000256" key="1">
    <source>
        <dbReference type="ARBA" id="ARBA00004141"/>
    </source>
</evidence>
<evidence type="ECO:0000256" key="5">
    <source>
        <dbReference type="SAM" id="Phobius"/>
    </source>
</evidence>
<comment type="subcellular location">
    <subcellularLocation>
        <location evidence="1">Membrane</location>
        <topology evidence="1">Multi-pass membrane protein</topology>
    </subcellularLocation>
</comment>
<dbReference type="EMBL" id="CP009574">
    <property type="protein sequence ID" value="AIT09789.1"/>
    <property type="molecule type" value="Genomic_DNA"/>
</dbReference>
<keyword evidence="7" id="KW-1185">Reference proteome</keyword>
<dbReference type="STRING" id="1547445.LO80_07285"/>
<dbReference type="GO" id="GO:0034257">
    <property type="term" value="F:nicotinamide riboside transmembrane transporter activity"/>
    <property type="evidence" value="ECO:0007669"/>
    <property type="project" value="InterPro"/>
</dbReference>
<evidence type="ECO:0000256" key="3">
    <source>
        <dbReference type="ARBA" id="ARBA00022989"/>
    </source>
</evidence>
<feature type="transmembrane region" description="Helical" evidence="5">
    <location>
        <begin position="105"/>
        <end position="132"/>
    </location>
</feature>
<organism evidence="6 7">
    <name type="scientific">Candidatus Francisella endociliophora</name>
    <dbReference type="NCBI Taxonomy" id="653937"/>
    <lineage>
        <taxon>Bacteria</taxon>
        <taxon>Pseudomonadati</taxon>
        <taxon>Pseudomonadota</taxon>
        <taxon>Gammaproteobacteria</taxon>
        <taxon>Thiotrichales</taxon>
        <taxon>Francisellaceae</taxon>
        <taxon>Francisella</taxon>
    </lineage>
</organism>
<dbReference type="RefSeq" id="WP_040010026.1">
    <property type="nucleotide sequence ID" value="NZ_CP009574.1"/>
</dbReference>
<keyword evidence="4 5" id="KW-0472">Membrane</keyword>
<dbReference type="Proteomes" id="UP000029672">
    <property type="component" value="Chromosome"/>
</dbReference>
<keyword evidence="3 5" id="KW-1133">Transmembrane helix</keyword>
<dbReference type="OrthoDB" id="9791248at2"/>
<dbReference type="InterPro" id="IPR006419">
    <property type="entry name" value="NMN_transpt_PnuC"/>
</dbReference>
<evidence type="ECO:0000256" key="4">
    <source>
        <dbReference type="ARBA" id="ARBA00023136"/>
    </source>
</evidence>
<protein>
    <submittedName>
        <fullName evidence="6">Uncharacterized protein</fullName>
    </submittedName>
</protein>
<evidence type="ECO:0000256" key="2">
    <source>
        <dbReference type="ARBA" id="ARBA00022692"/>
    </source>
</evidence>
<keyword evidence="2 5" id="KW-0812">Transmembrane</keyword>
<evidence type="ECO:0000313" key="7">
    <source>
        <dbReference type="Proteomes" id="UP000029672"/>
    </source>
</evidence>
<dbReference type="HOGENOM" id="CLU_1515770_0_0_6"/>
<evidence type="ECO:0000313" key="6">
    <source>
        <dbReference type="EMBL" id="AIT09789.1"/>
    </source>
</evidence>
<dbReference type="KEGG" id="frf:LO80_07285"/>
<reference evidence="6 7" key="1">
    <citation type="submission" date="2014-10" db="EMBL/GenBank/DDBJ databases">
        <title>Whole genome sequence of Francisella endociliophora strain FSC1006, isolated from a laboratory culture of the marine ciliate Euplotes raikovi.</title>
        <authorList>
            <person name="Granberg M."/>
            <person name="Backman S."/>
            <person name="Lundmark E."/>
            <person name="Nilsson E."/>
            <person name="Karlsson E."/>
            <person name="Thelaus J."/>
            <person name="Ohrman C."/>
            <person name="Larkeryd A."/>
            <person name="Stenberg P."/>
        </authorList>
    </citation>
    <scope>NUCLEOTIDE SEQUENCE [LARGE SCALE GENOMIC DNA]</scope>
    <source>
        <strain evidence="6 7">FSC1006</strain>
    </source>
</reference>
<feature type="transmembrane region" description="Helical" evidence="5">
    <location>
        <begin position="20"/>
        <end position="37"/>
    </location>
</feature>
<sequence length="177" mass="20318">MELAISILGYITQLTQIIGWRINLLLGTFLFGSLSWFTFSEELYANAIIRAVAAVVCFLGFLNWKTSIYIFKKWHLVPYLLIVFFVAVIQLEFTNNPAPMLDTTVASLGLIATFLMASRSIYCWILLMTLNAMETIMFFTVHNYYLSMMQFIYLLTSVAGIVIWKKRGVDRSLPINQ</sequence>
<proteinExistence type="predicted"/>
<feature type="transmembrane region" description="Helical" evidence="5">
    <location>
        <begin position="76"/>
        <end position="93"/>
    </location>
</feature>
<dbReference type="AlphaFoldDB" id="A0A097EQD7"/>
<dbReference type="GO" id="GO:0016020">
    <property type="term" value="C:membrane"/>
    <property type="evidence" value="ECO:0007669"/>
    <property type="project" value="UniProtKB-SubCell"/>
</dbReference>
<name>A0A097EQD7_9GAMM</name>
<dbReference type="Pfam" id="PF04973">
    <property type="entry name" value="NMN_transporter"/>
    <property type="match status" value="1"/>
</dbReference>
<gene>
    <name evidence="6" type="ORF">LO80_07285</name>
</gene>
<feature type="transmembrane region" description="Helical" evidence="5">
    <location>
        <begin position="43"/>
        <end position="64"/>
    </location>
</feature>
<feature type="transmembrane region" description="Helical" evidence="5">
    <location>
        <begin position="144"/>
        <end position="164"/>
    </location>
</feature>
<accession>A0A097EQD7</accession>